<evidence type="ECO:0000256" key="5">
    <source>
        <dbReference type="ARBA" id="ARBA00039112"/>
    </source>
</evidence>
<evidence type="ECO:0000256" key="11">
    <source>
        <dbReference type="SAM" id="MobiDB-lite"/>
    </source>
</evidence>
<protein>
    <recommendedName>
        <fullName evidence="6">Alpha N-terminal protein methyltransferase 1</fullName>
        <ecNumber evidence="5">2.1.1.244</ecNumber>
    </recommendedName>
    <alternativeName>
        <fullName evidence="7">X-Pro-Lys N-terminal protein methyltransferase 1</fullName>
    </alternativeName>
</protein>
<accession>A0A066WCS4</accession>
<comment type="caution">
    <text evidence="12">The sequence shown here is derived from an EMBL/GenBank/DDBJ whole genome shotgun (WGS) entry which is preliminary data.</text>
</comment>
<dbReference type="InParanoid" id="A0A066WCS4"/>
<evidence type="ECO:0000256" key="9">
    <source>
        <dbReference type="ARBA" id="ARBA00047885"/>
    </source>
</evidence>
<dbReference type="Proteomes" id="UP000027361">
    <property type="component" value="Unassembled WGS sequence"/>
</dbReference>
<dbReference type="Pfam" id="PF05891">
    <property type="entry name" value="Methyltransf_PK"/>
    <property type="match status" value="4"/>
</dbReference>
<keyword evidence="3" id="KW-0808">Transferase</keyword>
<dbReference type="OrthoDB" id="1298661at2759"/>
<comment type="catalytic activity">
    <reaction evidence="8">
        <text>N-terminal L-seryl-L-prolyl-L-lysyl-[protein] + 3 S-adenosyl-L-methionine = N-terminal N,N,N-trimethyl-L-seryl-L-prolyl-L-lysyl-[protein] + 3 S-adenosyl-L-homocysteine + 3 H(+)</text>
        <dbReference type="Rhea" id="RHEA:54724"/>
        <dbReference type="Rhea" id="RHEA-COMP:13789"/>
        <dbReference type="Rhea" id="RHEA-COMP:13973"/>
        <dbReference type="ChEBI" id="CHEBI:15378"/>
        <dbReference type="ChEBI" id="CHEBI:57856"/>
        <dbReference type="ChEBI" id="CHEBI:59789"/>
        <dbReference type="ChEBI" id="CHEBI:138061"/>
        <dbReference type="ChEBI" id="CHEBI:138317"/>
        <dbReference type="EC" id="2.1.1.244"/>
    </reaction>
</comment>
<dbReference type="OMA" id="LFTVKTW"/>
<evidence type="ECO:0000256" key="2">
    <source>
        <dbReference type="ARBA" id="ARBA00022603"/>
    </source>
</evidence>
<dbReference type="GeneID" id="25264140"/>
<reference evidence="12 13" key="1">
    <citation type="submission" date="2014-05" db="EMBL/GenBank/DDBJ databases">
        <title>Draft genome sequence of a rare smut relative, Tilletiaria anomala UBC 951.</title>
        <authorList>
            <consortium name="DOE Joint Genome Institute"/>
            <person name="Toome M."/>
            <person name="Kuo A."/>
            <person name="Henrissat B."/>
            <person name="Lipzen A."/>
            <person name="Tritt A."/>
            <person name="Yoshinaga Y."/>
            <person name="Zane M."/>
            <person name="Barry K."/>
            <person name="Grigoriev I.V."/>
            <person name="Spatafora J.W."/>
            <person name="Aimea M.C."/>
        </authorList>
    </citation>
    <scope>NUCLEOTIDE SEQUENCE [LARGE SCALE GENOMIC DNA]</scope>
    <source>
        <strain evidence="12 13">UBC 951</strain>
    </source>
</reference>
<dbReference type="GO" id="GO:0032259">
    <property type="term" value="P:methylation"/>
    <property type="evidence" value="ECO:0007669"/>
    <property type="project" value="UniProtKB-KW"/>
</dbReference>
<dbReference type="RefSeq" id="XP_013244215.1">
    <property type="nucleotide sequence ID" value="XM_013388761.1"/>
</dbReference>
<evidence type="ECO:0000256" key="4">
    <source>
        <dbReference type="ARBA" id="ARBA00022691"/>
    </source>
</evidence>
<dbReference type="SUPFAM" id="SSF53335">
    <property type="entry name" value="S-adenosyl-L-methionine-dependent methyltransferases"/>
    <property type="match status" value="1"/>
</dbReference>
<proteinExistence type="inferred from homology"/>
<evidence type="ECO:0000256" key="1">
    <source>
        <dbReference type="ARBA" id="ARBA00009059"/>
    </source>
</evidence>
<dbReference type="STRING" id="1037660.A0A066WCS4"/>
<organism evidence="12 13">
    <name type="scientific">Tilletiaria anomala (strain ATCC 24038 / CBS 436.72 / UBC 951)</name>
    <dbReference type="NCBI Taxonomy" id="1037660"/>
    <lineage>
        <taxon>Eukaryota</taxon>
        <taxon>Fungi</taxon>
        <taxon>Dikarya</taxon>
        <taxon>Basidiomycota</taxon>
        <taxon>Ustilaginomycotina</taxon>
        <taxon>Exobasidiomycetes</taxon>
        <taxon>Georgefischeriales</taxon>
        <taxon>Tilletiariaceae</taxon>
        <taxon>Tilletiaria</taxon>
    </lineage>
</organism>
<name>A0A066WCS4_TILAU</name>
<dbReference type="Gene3D" id="3.40.50.150">
    <property type="entry name" value="Vaccinia Virus protein VP39"/>
    <property type="match status" value="1"/>
</dbReference>
<dbReference type="InterPro" id="IPR008576">
    <property type="entry name" value="MeTrfase_NTM1"/>
</dbReference>
<dbReference type="EMBL" id="JMSN01000023">
    <property type="protein sequence ID" value="KDN48849.1"/>
    <property type="molecule type" value="Genomic_DNA"/>
</dbReference>
<dbReference type="EC" id="2.1.1.244" evidence="5"/>
<gene>
    <name evidence="12" type="ORF">K437DRAFT_255399</name>
</gene>
<evidence type="ECO:0000256" key="6">
    <source>
        <dbReference type="ARBA" id="ARBA00039449"/>
    </source>
</evidence>
<feature type="region of interest" description="Disordered" evidence="11">
    <location>
        <begin position="183"/>
        <end position="208"/>
    </location>
</feature>
<comment type="similarity">
    <text evidence="1">Belongs to the methyltransferase superfamily. NTM1 family.</text>
</comment>
<comment type="catalytic activity">
    <reaction evidence="10">
        <text>N-terminal L-alanyl-L-prolyl-L-lysyl-[protein] + 3 S-adenosyl-L-methionine = N-terminal N,N,N-trimethyl-L-alanyl-L-prolyl-L-lysyl-[protein] + 3 S-adenosyl-L-homocysteine + 3 H(+)</text>
        <dbReference type="Rhea" id="RHEA:54712"/>
        <dbReference type="Rhea" id="RHEA-COMP:13785"/>
        <dbReference type="Rhea" id="RHEA-COMP:13971"/>
        <dbReference type="ChEBI" id="CHEBI:15378"/>
        <dbReference type="ChEBI" id="CHEBI:57856"/>
        <dbReference type="ChEBI" id="CHEBI:59789"/>
        <dbReference type="ChEBI" id="CHEBI:138057"/>
        <dbReference type="ChEBI" id="CHEBI:138315"/>
        <dbReference type="EC" id="2.1.1.244"/>
    </reaction>
</comment>
<keyword evidence="2" id="KW-0489">Methyltransferase</keyword>
<evidence type="ECO:0000256" key="8">
    <source>
        <dbReference type="ARBA" id="ARBA00047306"/>
    </source>
</evidence>
<dbReference type="GO" id="GO:0005737">
    <property type="term" value="C:cytoplasm"/>
    <property type="evidence" value="ECO:0007669"/>
    <property type="project" value="TreeGrafter"/>
</dbReference>
<evidence type="ECO:0000313" key="12">
    <source>
        <dbReference type="EMBL" id="KDN48849.1"/>
    </source>
</evidence>
<evidence type="ECO:0000256" key="10">
    <source>
        <dbReference type="ARBA" id="ARBA00048167"/>
    </source>
</evidence>
<dbReference type="AlphaFoldDB" id="A0A066WCS4"/>
<dbReference type="PANTHER" id="PTHR12753:SF0">
    <property type="entry name" value="ALPHA N-TERMINAL PROTEIN METHYLTRANSFERASE 1"/>
    <property type="match status" value="1"/>
</dbReference>
<sequence length="370" mass="40566">MEHRFQRAQGSAAVMSASQQVVRVVHPVPNIAKGVEYWQGVPATVDGVLGGYGLGTLPRVDSLGSRQFLLKHLKRLGNIAPASADPAAWMEEKVRWRGGESSKGRAVTRALDCGAGVGRVTETVLLPLVDEVHLVEPVVKFLLEAKKRSSTWKPMKLHPEQQPFNACKVVHFHEATLQLFDPRNPYAPPSAKATGKRKAHPDGPQTPNESALVAGIEPAITPTVSIAGDVGEDRSSGEAGAVLDEVEYDVVWIQWCLQHLSDSDLLSFLKRCKQSLKPAKDSAKVPNGSTQPEWAESERTGGMIFVKENVCGENEDGSERSIWDNEDHSITRSTNAYERVFREAGLDIADCQVQHGLPDELFVVKMWALR</sequence>
<dbReference type="InterPro" id="IPR029063">
    <property type="entry name" value="SAM-dependent_MTases_sf"/>
</dbReference>
<dbReference type="FunCoup" id="A0A066WCS4">
    <property type="interactions" value="400"/>
</dbReference>
<dbReference type="PANTHER" id="PTHR12753">
    <property type="entry name" value="AD-003 - RELATED"/>
    <property type="match status" value="1"/>
</dbReference>
<dbReference type="GO" id="GO:0071885">
    <property type="term" value="F:N-terminal protein N-methyltransferase activity"/>
    <property type="evidence" value="ECO:0007669"/>
    <property type="project" value="UniProtKB-EC"/>
</dbReference>
<dbReference type="HOGENOM" id="CLU_055356_0_0_1"/>
<keyword evidence="13" id="KW-1185">Reference proteome</keyword>
<evidence type="ECO:0000313" key="13">
    <source>
        <dbReference type="Proteomes" id="UP000027361"/>
    </source>
</evidence>
<comment type="catalytic activity">
    <reaction evidence="9">
        <text>N-terminal L-prolyl-L-prolyl-L-lysyl-[protein] + 2 S-adenosyl-L-methionine = N-terminal N,N-dimethyl-L-prolyl-L-prolyl-L-lysyl-[protein] + 2 S-adenosyl-L-homocysteine + 2 H(+)</text>
        <dbReference type="Rhea" id="RHEA:54736"/>
        <dbReference type="Rhea" id="RHEA-COMP:13787"/>
        <dbReference type="Rhea" id="RHEA-COMP:13974"/>
        <dbReference type="ChEBI" id="CHEBI:15378"/>
        <dbReference type="ChEBI" id="CHEBI:57856"/>
        <dbReference type="ChEBI" id="CHEBI:59789"/>
        <dbReference type="ChEBI" id="CHEBI:138059"/>
        <dbReference type="ChEBI" id="CHEBI:138318"/>
        <dbReference type="EC" id="2.1.1.244"/>
    </reaction>
</comment>
<evidence type="ECO:0000256" key="3">
    <source>
        <dbReference type="ARBA" id="ARBA00022679"/>
    </source>
</evidence>
<evidence type="ECO:0000256" key="7">
    <source>
        <dbReference type="ARBA" id="ARBA00043129"/>
    </source>
</evidence>
<keyword evidence="4" id="KW-0949">S-adenosyl-L-methionine</keyword>